<evidence type="ECO:0000313" key="2">
    <source>
        <dbReference type="EMBL" id="OMO68914.1"/>
    </source>
</evidence>
<evidence type="ECO:0000256" key="1">
    <source>
        <dbReference type="SAM" id="MobiDB-lite"/>
    </source>
</evidence>
<feature type="region of interest" description="Disordered" evidence="1">
    <location>
        <begin position="1"/>
        <end position="40"/>
    </location>
</feature>
<dbReference type="Proteomes" id="UP000188268">
    <property type="component" value="Unassembled WGS sequence"/>
</dbReference>
<protein>
    <submittedName>
        <fullName evidence="2">SNF2-family ATP dependent chromatin remodeling factor snf21</fullName>
    </submittedName>
</protein>
<reference evidence="2 3" key="1">
    <citation type="submission" date="2013-09" db="EMBL/GenBank/DDBJ databases">
        <title>Corchorus capsularis genome sequencing.</title>
        <authorList>
            <person name="Alam M."/>
            <person name="Haque M.S."/>
            <person name="Islam M.S."/>
            <person name="Emdad E.M."/>
            <person name="Islam M.M."/>
            <person name="Ahmed B."/>
            <person name="Halim A."/>
            <person name="Hossen Q.M.M."/>
            <person name="Hossain M.Z."/>
            <person name="Ahmed R."/>
            <person name="Khan M.M."/>
            <person name="Islam R."/>
            <person name="Rashid M.M."/>
            <person name="Khan S.A."/>
            <person name="Rahman M.S."/>
            <person name="Alam M."/>
        </authorList>
    </citation>
    <scope>NUCLEOTIDE SEQUENCE [LARGE SCALE GENOMIC DNA]</scope>
    <source>
        <strain evidence="3">cv. CVL-1</strain>
        <tissue evidence="2">Whole seedling</tissue>
    </source>
</reference>
<dbReference type="AlphaFoldDB" id="A0A1R3HF23"/>
<name>A0A1R3HF23_COCAP</name>
<sequence length="92" mass="10172">MDFDGLGGISLEDIPEGDISGGDIPEEEEEVGPPALVNLPPPEHWTPEHYVLLLSYLYLIIENHKTRIIQHYGPYGAGGVNESVTFRPKSPF</sequence>
<dbReference type="EMBL" id="AWWV01012136">
    <property type="protein sequence ID" value="OMO68914.1"/>
    <property type="molecule type" value="Genomic_DNA"/>
</dbReference>
<dbReference type="Gramene" id="OMO68914">
    <property type="protein sequence ID" value="OMO68914"/>
    <property type="gene ID" value="CCACVL1_19763"/>
</dbReference>
<keyword evidence="3" id="KW-1185">Reference proteome</keyword>
<accession>A0A1R3HF23</accession>
<comment type="caution">
    <text evidence="2">The sequence shown here is derived from an EMBL/GenBank/DDBJ whole genome shotgun (WGS) entry which is preliminary data.</text>
</comment>
<gene>
    <name evidence="2" type="ORF">CCACVL1_19763</name>
</gene>
<organism evidence="2 3">
    <name type="scientific">Corchorus capsularis</name>
    <name type="common">Jute</name>
    <dbReference type="NCBI Taxonomy" id="210143"/>
    <lineage>
        <taxon>Eukaryota</taxon>
        <taxon>Viridiplantae</taxon>
        <taxon>Streptophyta</taxon>
        <taxon>Embryophyta</taxon>
        <taxon>Tracheophyta</taxon>
        <taxon>Spermatophyta</taxon>
        <taxon>Magnoliopsida</taxon>
        <taxon>eudicotyledons</taxon>
        <taxon>Gunneridae</taxon>
        <taxon>Pentapetalae</taxon>
        <taxon>rosids</taxon>
        <taxon>malvids</taxon>
        <taxon>Malvales</taxon>
        <taxon>Malvaceae</taxon>
        <taxon>Grewioideae</taxon>
        <taxon>Apeibeae</taxon>
        <taxon>Corchorus</taxon>
    </lineage>
</organism>
<evidence type="ECO:0000313" key="3">
    <source>
        <dbReference type="Proteomes" id="UP000188268"/>
    </source>
</evidence>
<proteinExistence type="predicted"/>